<dbReference type="GO" id="GO:0005886">
    <property type="term" value="C:plasma membrane"/>
    <property type="evidence" value="ECO:0007669"/>
    <property type="project" value="UniProtKB-SubCell"/>
</dbReference>
<dbReference type="InterPro" id="IPR000157">
    <property type="entry name" value="TIR_dom"/>
</dbReference>
<dbReference type="GO" id="GO:0005102">
    <property type="term" value="F:signaling receptor binding"/>
    <property type="evidence" value="ECO:0007669"/>
    <property type="project" value="TreeGrafter"/>
</dbReference>
<dbReference type="GO" id="GO:0007165">
    <property type="term" value="P:signal transduction"/>
    <property type="evidence" value="ECO:0007669"/>
    <property type="project" value="InterPro"/>
</dbReference>
<protein>
    <recommendedName>
        <fullName evidence="9">Phosphoinositide 3-kinase adapter protein 1</fullName>
    </recommendedName>
    <alternativeName>
        <fullName evidence="10">B-cell adapter for phosphoinositide 3-kinase</fullName>
    </alternativeName>
    <alternativeName>
        <fullName evidence="11">B-cell phosphoinositide 3-kinase adapter protein 1</fullName>
    </alternativeName>
</protein>
<evidence type="ECO:0000256" key="9">
    <source>
        <dbReference type="ARBA" id="ARBA00073263"/>
    </source>
</evidence>
<evidence type="ECO:0000256" key="7">
    <source>
        <dbReference type="ARBA" id="ARBA00054714"/>
    </source>
</evidence>
<evidence type="ECO:0000256" key="6">
    <source>
        <dbReference type="ARBA" id="ARBA00023136"/>
    </source>
</evidence>
<feature type="compositionally biased region" description="Low complexity" evidence="12">
    <location>
        <begin position="820"/>
        <end position="842"/>
    </location>
</feature>
<keyword evidence="6" id="KW-0472">Membrane</keyword>
<dbReference type="OrthoDB" id="8192811at2759"/>
<dbReference type="InterPro" id="IPR041340">
    <property type="entry name" value="PIK3AP1_TIR"/>
</dbReference>
<evidence type="ECO:0000259" key="13">
    <source>
        <dbReference type="PROSITE" id="PS50104"/>
    </source>
</evidence>
<organism evidence="15 16">
    <name type="scientific">Orycteropus afer afer</name>
    <dbReference type="NCBI Taxonomy" id="1230840"/>
    <lineage>
        <taxon>Eukaryota</taxon>
        <taxon>Metazoa</taxon>
        <taxon>Chordata</taxon>
        <taxon>Craniata</taxon>
        <taxon>Vertebrata</taxon>
        <taxon>Euteleostomi</taxon>
        <taxon>Mammalia</taxon>
        <taxon>Eutheria</taxon>
        <taxon>Afrotheria</taxon>
        <taxon>Tubulidentata</taxon>
        <taxon>Orycteropodidae</taxon>
        <taxon>Orycteropus</taxon>
    </lineage>
</organism>
<dbReference type="FunFam" id="3.40.50.10140:FF:000010">
    <property type="entry name" value="phosphoinositide 3-kinase adapter protein 1"/>
    <property type="match status" value="1"/>
</dbReference>
<dbReference type="Proteomes" id="UP000694850">
    <property type="component" value="Unplaced"/>
</dbReference>
<dbReference type="Gene3D" id="3.40.50.10140">
    <property type="entry name" value="Toll/interleukin-1 receptor homology (TIR) domain"/>
    <property type="match status" value="1"/>
</dbReference>
<proteinExistence type="predicted"/>
<reference evidence="16" key="1">
    <citation type="submission" date="2025-08" db="UniProtKB">
        <authorList>
            <consortium name="RefSeq"/>
        </authorList>
    </citation>
    <scope>IDENTIFICATION</scope>
</reference>
<evidence type="ECO:0000256" key="1">
    <source>
        <dbReference type="ARBA" id="ARBA00004202"/>
    </source>
</evidence>
<evidence type="ECO:0000256" key="10">
    <source>
        <dbReference type="ARBA" id="ARBA00078663"/>
    </source>
</evidence>
<comment type="subcellular location">
    <subcellularLocation>
        <location evidence="1">Cell membrane</location>
        <topology evidence="1">Peripheral membrane protein</topology>
    </subcellularLocation>
    <subcellularLocation>
        <location evidence="2">Cytoplasm</location>
    </subcellularLocation>
</comment>
<evidence type="ECO:0000256" key="8">
    <source>
        <dbReference type="ARBA" id="ARBA00065148"/>
    </source>
</evidence>
<dbReference type="CTD" id="118788"/>
<dbReference type="AlphaFoldDB" id="A0A8B6ZSZ3"/>
<feature type="domain" description="TIR" evidence="13">
    <location>
        <begin position="112"/>
        <end position="249"/>
    </location>
</feature>
<evidence type="ECO:0000256" key="2">
    <source>
        <dbReference type="ARBA" id="ARBA00004496"/>
    </source>
</evidence>
<evidence type="ECO:0000256" key="5">
    <source>
        <dbReference type="ARBA" id="ARBA00022553"/>
    </source>
</evidence>
<evidence type="ECO:0000259" key="14">
    <source>
        <dbReference type="PROSITE" id="PS51376"/>
    </source>
</evidence>
<evidence type="ECO:0000313" key="15">
    <source>
        <dbReference type="Proteomes" id="UP000694850"/>
    </source>
</evidence>
<dbReference type="Pfam" id="PF18567">
    <property type="entry name" value="TIR_3"/>
    <property type="match status" value="1"/>
</dbReference>
<feature type="compositionally biased region" description="Pro residues" evidence="12">
    <location>
        <begin position="632"/>
        <end position="642"/>
    </location>
</feature>
<evidence type="ECO:0000256" key="4">
    <source>
        <dbReference type="ARBA" id="ARBA00022490"/>
    </source>
</evidence>
<dbReference type="PANTHER" id="PTHR16267">
    <property type="entry name" value="BANK1/PIK3AP1 FAMILY MEMBER"/>
    <property type="match status" value="1"/>
</dbReference>
<keyword evidence="15" id="KW-1185">Reference proteome</keyword>
<comment type="function">
    <text evidence="7">Signaling adapter that contributes to B-cell development by linking B-cell receptor (BCR) signaling to the phosphoinositide 3-kinase (PI3K)-Akt signaling pathway. Has a complementary role to the BCR coreceptor CD19, coupling BCR and PI3K activation by providing a docking site for the PI3K subunit PIK3R1. Alternatively, links Toll-like receptor (TLR) signaling to PI3K activation, a process preventing excessive inflammatory cytokine production. Also involved in the activation of PI3K in natural killer cells. May be involved in the survival of mature B-cells via activation of REL.</text>
</comment>
<keyword evidence="4" id="KW-0963">Cytoplasm</keyword>
<dbReference type="GO" id="GO:0005829">
    <property type="term" value="C:cytosol"/>
    <property type="evidence" value="ECO:0007669"/>
    <property type="project" value="TreeGrafter"/>
</dbReference>
<comment type="subunit">
    <text evidence="8">Homooligomer. Interacts (phosphorylated on tyrosine residues within YXXM motifs) with PIK3R1 (via SH2 domain); required for BCR- and TLR-mediated activation of phosphoinositide 3-kinase. Interacts (via polyproline C-terminal region) with ABI1 (via SH3 domain); the interaction promotes phosphorylation of PIK3AP1 by ABL1. May interact with MYD88 and TIRAP.</text>
</comment>
<accession>A0A8B6ZSZ3</accession>
<dbReference type="GeneID" id="103196339"/>
<dbReference type="PROSITE" id="PS51376">
    <property type="entry name" value="DBB"/>
    <property type="match status" value="1"/>
</dbReference>
<dbReference type="Pfam" id="PF14545">
    <property type="entry name" value="DBB"/>
    <property type="match status" value="1"/>
</dbReference>
<gene>
    <name evidence="16" type="primary">PIK3AP1</name>
</gene>
<dbReference type="SMART" id="SM01282">
    <property type="entry name" value="DBB"/>
    <property type="match status" value="1"/>
</dbReference>
<feature type="compositionally biased region" description="Basic and acidic residues" evidence="12">
    <location>
        <begin position="809"/>
        <end position="818"/>
    </location>
</feature>
<feature type="region of interest" description="Disordered" evidence="12">
    <location>
        <begin position="615"/>
        <end position="652"/>
    </location>
</feature>
<dbReference type="InterPro" id="IPR052446">
    <property type="entry name" value="B-cell_PI3K-Signaling_Adptrs"/>
</dbReference>
<evidence type="ECO:0000256" key="11">
    <source>
        <dbReference type="ARBA" id="ARBA00079489"/>
    </source>
</evidence>
<feature type="region of interest" description="Disordered" evidence="12">
    <location>
        <begin position="1"/>
        <end position="89"/>
    </location>
</feature>
<feature type="domain" description="DBB" evidence="14">
    <location>
        <begin position="285"/>
        <end position="421"/>
    </location>
</feature>
<dbReference type="PANTHER" id="PTHR16267:SF12">
    <property type="entry name" value="PHOSPHOINOSITIDE 3-KINASE ADAPTER PROTEIN 1"/>
    <property type="match status" value="1"/>
</dbReference>
<name>A0A8B6ZSZ3_ORYAF</name>
<keyword evidence="5" id="KW-0597">Phosphoprotein</keyword>
<feature type="compositionally biased region" description="Low complexity" evidence="12">
    <location>
        <begin position="28"/>
        <end position="43"/>
    </location>
</feature>
<evidence type="ECO:0000313" key="16">
    <source>
        <dbReference type="RefSeq" id="XP_007938242.1"/>
    </source>
</evidence>
<feature type="compositionally biased region" description="Pro residues" evidence="12">
    <location>
        <begin position="897"/>
        <end position="907"/>
    </location>
</feature>
<keyword evidence="3" id="KW-1003">Cell membrane</keyword>
<evidence type="ECO:0000256" key="12">
    <source>
        <dbReference type="SAM" id="MobiDB-lite"/>
    </source>
</evidence>
<dbReference type="InterPro" id="IPR035897">
    <property type="entry name" value="Toll_tir_struct_dom_sf"/>
</dbReference>
<feature type="region of interest" description="Disordered" evidence="12">
    <location>
        <begin position="798"/>
        <end position="907"/>
    </location>
</feature>
<evidence type="ECO:0000256" key="3">
    <source>
        <dbReference type="ARBA" id="ARBA00022475"/>
    </source>
</evidence>
<dbReference type="GO" id="GO:0036312">
    <property type="term" value="F:phosphatidylinositol 3-kinase regulatory subunit binding"/>
    <property type="evidence" value="ECO:0007669"/>
    <property type="project" value="TreeGrafter"/>
</dbReference>
<dbReference type="PROSITE" id="PS50104">
    <property type="entry name" value="TIR"/>
    <property type="match status" value="1"/>
</dbReference>
<sequence length="907" mass="100491">MARSPGPCGELGQQSGPARGSHFPSQTAAGAGAAGRAPQAGRALWTRPRGESSLPGERKRQSGGWSCAEPGHHSGPTRRDAAGFPHLAPGTPRAGDVSCSPAAWQPQSGVLGGCDILIIYGPDAADWCQYLQELFLSSRQVRTQKMLTHRLSPGASFSAQDLSLFLSARCIVVLLSAELVQYFYQPAALPLLQRAFQPPHRMVRLLCGVQDSDEFLDFFPDWAHWQELTCDDEPEIYVAAVKKAVSEDSGCDSVTDTEAEDEKVLPCSKQQNLPLENSPGNLMVVQPDRIRCGAETTVYIIVKCKLDERVTTEAEFSPEDSPSIRVEAKLENEYTVSVKAPNLSSGKVFLKVYSRDLVVCETTISYYTDMEEIGNLLSNAANPVEFMCQAFKIVPYNTETLDKLLTESLKNNIPASGLHLFGINQLEEEDMMTNQRDEELPTLLHFAAKYGLKNLTALLLTCPGALQAYSVANKHGHYPNTIAEKHGFKDLRQFIDEYVETVDMLKSHIKEELMQGEEADAVYESMAHISTDLLMKCSLNPGCDEELYESMAAFAPAASEDLYVEMLQASTSNPISGDSFSRTTKDSMIRKFLEGNNVGTVERELHHFGQDEDVYHTVDDNDTFPVDVASRPPAPVPRPEASPPGARQLPDNDPYISKVFAEKSQERPGNFYISSESIRKEPPVRPWRDRPQSSIYDPFAGMKTPGQRQLITLQEQVKLGIVNVDEAVLHFKEWQLNQKKRSESFRFQQFFTLPSTFSFPSHSSQQPPGSDEKDLEITVPIRHSQHLPAKVEYGVYESGPRKSVFPPRTELRRGDWKTDSTSSTASSASNRSSTRSLLSVSSGMEGDNEDNEVPEIVRSRSPGPQQVDGTPMVPLERPPRVPPRAASQRPPTRETFHPPPPVPPRGR</sequence>
<dbReference type="RefSeq" id="XP_007938242.1">
    <property type="nucleotide sequence ID" value="XM_007940051.1"/>
</dbReference>
<dbReference type="InterPro" id="IPR017893">
    <property type="entry name" value="DBB_domain"/>
</dbReference>